<dbReference type="InterPro" id="IPR017853">
    <property type="entry name" value="GH"/>
</dbReference>
<protein>
    <submittedName>
        <fullName evidence="5">Beta-glucosidase A</fullName>
    </submittedName>
</protein>
<dbReference type="AlphaFoldDB" id="A0A0G1T1W7"/>
<comment type="similarity">
    <text evidence="1 4">Belongs to the glycosyl hydrolase 1 family.</text>
</comment>
<keyword evidence="2" id="KW-0378">Hydrolase</keyword>
<dbReference type="SUPFAM" id="SSF51445">
    <property type="entry name" value="(Trans)glycosidases"/>
    <property type="match status" value="1"/>
</dbReference>
<dbReference type="GO" id="GO:0008422">
    <property type="term" value="F:beta-glucosidase activity"/>
    <property type="evidence" value="ECO:0007669"/>
    <property type="project" value="TreeGrafter"/>
</dbReference>
<dbReference type="Gene3D" id="3.20.20.80">
    <property type="entry name" value="Glycosidases"/>
    <property type="match status" value="2"/>
</dbReference>
<dbReference type="GO" id="GO:0005975">
    <property type="term" value="P:carbohydrate metabolic process"/>
    <property type="evidence" value="ECO:0007669"/>
    <property type="project" value="InterPro"/>
</dbReference>
<evidence type="ECO:0000256" key="2">
    <source>
        <dbReference type="ARBA" id="ARBA00022801"/>
    </source>
</evidence>
<dbReference type="PROSITE" id="PS00653">
    <property type="entry name" value="GLYCOSYL_HYDROL_F1_2"/>
    <property type="match status" value="1"/>
</dbReference>
<evidence type="ECO:0000256" key="3">
    <source>
        <dbReference type="ARBA" id="ARBA00023295"/>
    </source>
</evidence>
<dbReference type="EMBL" id="LCOK01000044">
    <property type="protein sequence ID" value="KKU75732.1"/>
    <property type="molecule type" value="Genomic_DNA"/>
</dbReference>
<dbReference type="InterPro" id="IPR033132">
    <property type="entry name" value="GH_1_N_CS"/>
</dbReference>
<organism evidence="5 6">
    <name type="scientific">Candidatus Giovannonibacteria bacterium GW2011_GWB1_47_6b</name>
    <dbReference type="NCBI Taxonomy" id="1618655"/>
    <lineage>
        <taxon>Bacteria</taxon>
        <taxon>Candidatus Giovannoniibacteriota</taxon>
    </lineage>
</organism>
<proteinExistence type="inferred from homology"/>
<sequence length="319" mass="37048">MGNFFWGAATSAHQVEGGNHNDWSEFEKTRGLEQSGRACDHYNRFREDFDIAKSLGHNAHRFSLEWSRIEPEEGKFDEREIQHYRDVIATLRERGLEPFVTLWHWTVPLWFRDCGGWTLKESPKYFSRYVEKVVSALGDPTSNGEVGSPLVKFWITLNETNVYTGHGYWKGDWPPGERSLVRYIVSNHHLSQAHIAAYKIIKSANPGSEIGIAHNMIYFTRVPARLKNYIYNHFFLHSIKKYQDFTGINYYFSDRDMKEKTDMGWSIDPDGFYHVLKDAARYKKPIYVTARARTCVDIFTGHFLIISSGTRGSRRASVL</sequence>
<dbReference type="PANTHER" id="PTHR10353:SF209">
    <property type="entry name" value="GALACTOLIPID GALACTOSYLTRANSFERASE SFR2, CHLOROPLASTIC"/>
    <property type="match status" value="1"/>
</dbReference>
<dbReference type="PATRIC" id="fig|1618655.3.peg.704"/>
<evidence type="ECO:0000256" key="1">
    <source>
        <dbReference type="ARBA" id="ARBA00010838"/>
    </source>
</evidence>
<dbReference type="Pfam" id="PF00232">
    <property type="entry name" value="Glyco_hydro_1"/>
    <property type="match status" value="1"/>
</dbReference>
<name>A0A0G1T1W7_9BACT</name>
<keyword evidence="3" id="KW-0326">Glycosidase</keyword>
<comment type="caution">
    <text evidence="5">The sequence shown here is derived from an EMBL/GenBank/DDBJ whole genome shotgun (WGS) entry which is preliminary data.</text>
</comment>
<reference evidence="5 6" key="1">
    <citation type="journal article" date="2015" name="Nature">
        <title>rRNA introns, odd ribosomes, and small enigmatic genomes across a large radiation of phyla.</title>
        <authorList>
            <person name="Brown C.T."/>
            <person name="Hug L.A."/>
            <person name="Thomas B.C."/>
            <person name="Sharon I."/>
            <person name="Castelle C.J."/>
            <person name="Singh A."/>
            <person name="Wilkins M.J."/>
            <person name="Williams K.H."/>
            <person name="Banfield J.F."/>
        </authorList>
    </citation>
    <scope>NUCLEOTIDE SEQUENCE [LARGE SCALE GENOMIC DNA]</scope>
</reference>
<evidence type="ECO:0000313" key="6">
    <source>
        <dbReference type="Proteomes" id="UP000034682"/>
    </source>
</evidence>
<dbReference type="Proteomes" id="UP000034682">
    <property type="component" value="Unassembled WGS sequence"/>
</dbReference>
<evidence type="ECO:0000313" key="5">
    <source>
        <dbReference type="EMBL" id="KKU75732.1"/>
    </source>
</evidence>
<accession>A0A0G1T1W7</accession>
<dbReference type="PANTHER" id="PTHR10353">
    <property type="entry name" value="GLYCOSYL HYDROLASE"/>
    <property type="match status" value="1"/>
</dbReference>
<evidence type="ECO:0000256" key="4">
    <source>
        <dbReference type="RuleBase" id="RU003690"/>
    </source>
</evidence>
<dbReference type="InterPro" id="IPR001360">
    <property type="entry name" value="Glyco_hydro_1"/>
</dbReference>
<gene>
    <name evidence="5" type="ORF">UY02_C0044G0012</name>
</gene>